<dbReference type="NCBIfam" id="TIGR02937">
    <property type="entry name" value="sigma70-ECF"/>
    <property type="match status" value="1"/>
</dbReference>
<dbReference type="Proteomes" id="UP000095512">
    <property type="component" value="Unassembled WGS sequence"/>
</dbReference>
<dbReference type="EMBL" id="CZAB01000090">
    <property type="protein sequence ID" value="CUQ11680.1"/>
    <property type="molecule type" value="Genomic_DNA"/>
</dbReference>
<gene>
    <name evidence="6" type="ORF">ERS852480_04896</name>
</gene>
<proteinExistence type="predicted"/>
<dbReference type="GO" id="GO:0006352">
    <property type="term" value="P:DNA-templated transcription initiation"/>
    <property type="evidence" value="ECO:0007669"/>
    <property type="project" value="InterPro"/>
</dbReference>
<dbReference type="PANTHER" id="PTHR30385">
    <property type="entry name" value="SIGMA FACTOR F FLAGELLAR"/>
    <property type="match status" value="1"/>
</dbReference>
<evidence type="ECO:0000256" key="2">
    <source>
        <dbReference type="ARBA" id="ARBA00023082"/>
    </source>
</evidence>
<dbReference type="Gene3D" id="1.10.10.10">
    <property type="entry name" value="Winged helix-like DNA-binding domain superfamily/Winged helix DNA-binding domain"/>
    <property type="match status" value="1"/>
</dbReference>
<keyword evidence="3" id="KW-0238">DNA-binding</keyword>
<keyword evidence="1" id="KW-0805">Transcription regulation</keyword>
<dbReference type="InterPro" id="IPR013249">
    <property type="entry name" value="RNA_pol_sigma70_r4_t2"/>
</dbReference>
<dbReference type="PANTHER" id="PTHR30385:SF7">
    <property type="entry name" value="RNA POLYMERASE SIGMA FACTOR FLIA"/>
    <property type="match status" value="1"/>
</dbReference>
<dbReference type="RefSeq" id="WP_057572982.1">
    <property type="nucleotide sequence ID" value="NZ_CATYWZ010000122.1"/>
</dbReference>
<name>A0A174TW83_9FIRM</name>
<dbReference type="InterPro" id="IPR036388">
    <property type="entry name" value="WH-like_DNA-bd_sf"/>
</dbReference>
<dbReference type="InterPro" id="IPR014284">
    <property type="entry name" value="RNA_pol_sigma-70_dom"/>
</dbReference>
<organism evidence="6 7">
    <name type="scientific">Enterocloster clostridioformis</name>
    <dbReference type="NCBI Taxonomy" id="1531"/>
    <lineage>
        <taxon>Bacteria</taxon>
        <taxon>Bacillati</taxon>
        <taxon>Bacillota</taxon>
        <taxon>Clostridia</taxon>
        <taxon>Lachnospirales</taxon>
        <taxon>Lachnospiraceae</taxon>
        <taxon>Enterocloster</taxon>
    </lineage>
</organism>
<protein>
    <submittedName>
        <fullName evidence="6">RNA polymerase sigma factor</fullName>
    </submittedName>
</protein>
<evidence type="ECO:0000259" key="5">
    <source>
        <dbReference type="Pfam" id="PF08281"/>
    </source>
</evidence>
<dbReference type="Pfam" id="PF08281">
    <property type="entry name" value="Sigma70_r4_2"/>
    <property type="match status" value="1"/>
</dbReference>
<evidence type="ECO:0000313" key="7">
    <source>
        <dbReference type="Proteomes" id="UP000095512"/>
    </source>
</evidence>
<dbReference type="AlphaFoldDB" id="A0A174TW83"/>
<evidence type="ECO:0000256" key="1">
    <source>
        <dbReference type="ARBA" id="ARBA00023015"/>
    </source>
</evidence>
<evidence type="ECO:0000256" key="4">
    <source>
        <dbReference type="ARBA" id="ARBA00023163"/>
    </source>
</evidence>
<accession>A0A174TW83</accession>
<dbReference type="InterPro" id="IPR013324">
    <property type="entry name" value="RNA_pol_sigma_r3/r4-like"/>
</dbReference>
<dbReference type="CDD" id="cd06171">
    <property type="entry name" value="Sigma70_r4"/>
    <property type="match status" value="1"/>
</dbReference>
<feature type="domain" description="RNA polymerase sigma factor 70 region 4 type 2" evidence="5">
    <location>
        <begin position="117"/>
        <end position="169"/>
    </location>
</feature>
<evidence type="ECO:0000313" key="6">
    <source>
        <dbReference type="EMBL" id="CUQ11680.1"/>
    </source>
</evidence>
<dbReference type="SUPFAM" id="SSF88659">
    <property type="entry name" value="Sigma3 and sigma4 domains of RNA polymerase sigma factors"/>
    <property type="match status" value="1"/>
</dbReference>
<dbReference type="GO" id="GO:0003677">
    <property type="term" value="F:DNA binding"/>
    <property type="evidence" value="ECO:0007669"/>
    <property type="project" value="UniProtKB-KW"/>
</dbReference>
<sequence>MLFRKTPTSERGNYVYRFSDGMVSVIAEGDEAAVWIKSLHSFDDAEVYNNIKNSRPQLEPWQKKALEEWKAQHPGEEPEKNWNLSMDGLMMTENPDTSTYAKQLAEMAAEEPDPLKELLYEILSRLPEDDQELYRLYYVEGYSQEEIAEMKDVSQNTISKKLRRIKKQLTEMCRNAV</sequence>
<keyword evidence="2" id="KW-0731">Sigma factor</keyword>
<reference evidence="6 7" key="1">
    <citation type="submission" date="2015-09" db="EMBL/GenBank/DDBJ databases">
        <authorList>
            <consortium name="Pathogen Informatics"/>
        </authorList>
    </citation>
    <scope>NUCLEOTIDE SEQUENCE [LARGE SCALE GENOMIC DNA]</scope>
    <source>
        <strain evidence="6 7">2789STDY5834865</strain>
    </source>
</reference>
<dbReference type="GO" id="GO:0016987">
    <property type="term" value="F:sigma factor activity"/>
    <property type="evidence" value="ECO:0007669"/>
    <property type="project" value="UniProtKB-KW"/>
</dbReference>
<keyword evidence="4" id="KW-0804">Transcription</keyword>
<evidence type="ECO:0000256" key="3">
    <source>
        <dbReference type="ARBA" id="ARBA00023125"/>
    </source>
</evidence>